<dbReference type="PANTHER" id="PTHR12174">
    <property type="entry name" value="SIGNAL PEPTIDE PEPTIDASE"/>
    <property type="match status" value="1"/>
</dbReference>
<feature type="transmembrane region" description="Helical" evidence="14">
    <location>
        <begin position="388"/>
        <end position="409"/>
    </location>
</feature>
<evidence type="ECO:0000256" key="7">
    <source>
        <dbReference type="ARBA" id="ARBA00022794"/>
    </source>
</evidence>
<evidence type="ECO:0000256" key="14">
    <source>
        <dbReference type="SAM" id="Phobius"/>
    </source>
</evidence>
<dbReference type="GO" id="GO:0005929">
    <property type="term" value="C:cilium"/>
    <property type="evidence" value="ECO:0007669"/>
    <property type="project" value="UniProtKB-ARBA"/>
</dbReference>
<evidence type="ECO:0000256" key="11">
    <source>
        <dbReference type="ARBA" id="ARBA00023212"/>
    </source>
</evidence>
<evidence type="ECO:0000256" key="8">
    <source>
        <dbReference type="ARBA" id="ARBA00022801"/>
    </source>
</evidence>
<feature type="transmembrane region" description="Helical" evidence="14">
    <location>
        <begin position="456"/>
        <end position="474"/>
    </location>
</feature>
<feature type="transmembrane region" description="Helical" evidence="14">
    <location>
        <begin position="481"/>
        <end position="504"/>
    </location>
</feature>
<dbReference type="PANTHER" id="PTHR12174:SF22">
    <property type="entry name" value="SIGNAL PEPTIDE PEPTIDASE-LIKE 3"/>
    <property type="match status" value="1"/>
</dbReference>
<evidence type="ECO:0000256" key="12">
    <source>
        <dbReference type="ARBA" id="ARBA00023273"/>
    </source>
</evidence>
<dbReference type="GO" id="GO:0030030">
    <property type="term" value="P:cell projection organization"/>
    <property type="evidence" value="ECO:0007669"/>
    <property type="project" value="UniProtKB-KW"/>
</dbReference>
<accession>A0A8K1C5J2</accession>
<dbReference type="SUPFAM" id="SSF52025">
    <property type="entry name" value="PA domain"/>
    <property type="match status" value="1"/>
</dbReference>
<evidence type="ECO:0000313" key="16">
    <source>
        <dbReference type="EMBL" id="TMW56976.1"/>
    </source>
</evidence>
<dbReference type="GO" id="GO:0006465">
    <property type="term" value="P:signal peptide processing"/>
    <property type="evidence" value="ECO:0007669"/>
    <property type="project" value="TreeGrafter"/>
</dbReference>
<keyword evidence="5 14" id="KW-0812">Transmembrane</keyword>
<feature type="transmembrane region" description="Helical" evidence="14">
    <location>
        <begin position="430"/>
        <end position="450"/>
    </location>
</feature>
<dbReference type="GO" id="GO:0098553">
    <property type="term" value="C:lumenal side of endoplasmic reticulum membrane"/>
    <property type="evidence" value="ECO:0007669"/>
    <property type="project" value="TreeGrafter"/>
</dbReference>
<dbReference type="Proteomes" id="UP000794436">
    <property type="component" value="Unassembled WGS sequence"/>
</dbReference>
<evidence type="ECO:0000313" key="17">
    <source>
        <dbReference type="Proteomes" id="UP000794436"/>
    </source>
</evidence>
<evidence type="ECO:0000256" key="5">
    <source>
        <dbReference type="ARBA" id="ARBA00022692"/>
    </source>
</evidence>
<evidence type="ECO:0000256" key="4">
    <source>
        <dbReference type="ARBA" id="ARBA00022490"/>
    </source>
</evidence>
<feature type="domain" description="PA" evidence="15">
    <location>
        <begin position="102"/>
        <end position="161"/>
    </location>
</feature>
<dbReference type="GO" id="GO:0030660">
    <property type="term" value="C:Golgi-associated vesicle membrane"/>
    <property type="evidence" value="ECO:0007669"/>
    <property type="project" value="TreeGrafter"/>
</dbReference>
<evidence type="ECO:0000256" key="3">
    <source>
        <dbReference type="ARBA" id="ARBA00006859"/>
    </source>
</evidence>
<protein>
    <recommendedName>
        <fullName evidence="15">PA domain-containing protein</fullName>
    </recommendedName>
</protein>
<dbReference type="GO" id="GO:0042500">
    <property type="term" value="F:aspartic endopeptidase activity, intramembrane cleaving"/>
    <property type="evidence" value="ECO:0007669"/>
    <property type="project" value="InterPro"/>
</dbReference>
<keyword evidence="4" id="KW-0963">Cytoplasm</keyword>
<keyword evidence="10 14" id="KW-0472">Membrane</keyword>
<dbReference type="InterPro" id="IPR007369">
    <property type="entry name" value="Peptidase_A22B_SPP"/>
</dbReference>
<organism evidence="16 17">
    <name type="scientific">Pythium oligandrum</name>
    <name type="common">Mycoparasitic fungus</name>
    <dbReference type="NCBI Taxonomy" id="41045"/>
    <lineage>
        <taxon>Eukaryota</taxon>
        <taxon>Sar</taxon>
        <taxon>Stramenopiles</taxon>
        <taxon>Oomycota</taxon>
        <taxon>Peronosporomycetes</taxon>
        <taxon>Pythiales</taxon>
        <taxon>Pythiaceae</taxon>
        <taxon>Pythium</taxon>
    </lineage>
</organism>
<dbReference type="InterPro" id="IPR003137">
    <property type="entry name" value="PA_domain"/>
</dbReference>
<evidence type="ECO:0000256" key="9">
    <source>
        <dbReference type="ARBA" id="ARBA00022989"/>
    </source>
</evidence>
<dbReference type="GO" id="GO:0098554">
    <property type="term" value="C:cytoplasmic side of endoplasmic reticulum membrane"/>
    <property type="evidence" value="ECO:0007669"/>
    <property type="project" value="TreeGrafter"/>
</dbReference>
<keyword evidence="9 14" id="KW-1133">Transmembrane helix</keyword>
<feature type="region of interest" description="Disordered" evidence="13">
    <location>
        <begin position="333"/>
        <end position="354"/>
    </location>
</feature>
<evidence type="ECO:0000256" key="2">
    <source>
        <dbReference type="ARBA" id="ARBA00004337"/>
    </source>
</evidence>
<dbReference type="GO" id="GO:0010008">
    <property type="term" value="C:endosome membrane"/>
    <property type="evidence" value="ECO:0007669"/>
    <property type="project" value="UniProtKB-SubCell"/>
</dbReference>
<reference evidence="16" key="1">
    <citation type="submission" date="2019-03" db="EMBL/GenBank/DDBJ databases">
        <title>Long read genome sequence of the mycoparasitic Pythium oligandrum ATCC 38472 isolated from sugarbeet rhizosphere.</title>
        <authorList>
            <person name="Gaulin E."/>
        </authorList>
    </citation>
    <scope>NUCLEOTIDE SEQUENCE</scope>
    <source>
        <strain evidence="16">ATCC 38472_TT</strain>
    </source>
</reference>
<evidence type="ECO:0000256" key="13">
    <source>
        <dbReference type="SAM" id="MobiDB-lite"/>
    </source>
</evidence>
<sequence length="766" mass="84715">MTTAPPCSVVNMRAFQRVSLHSGKCTMILYTVLLVCAAFPSLGVDAVVPTGQIAFQVSTPKPRFAEMLCAPSHTAGWGVRMPEIQNSRWKHMHMLPVSSPENAFGCEEYSLPSFPAPMEGMADPYKALVVADRGNCSFLQKAWVAQRAGARGLVIRGSKQAIYDAIQSHNTSNTTLTLLEETSTPRPPFEYDCDNGESYVSTLAEPIWSTDDVRCNSNDKCASKMCVLTGHVDAAKGGHQLCCLWDTHVLMGANHTLAKNLTIPVVYVTIANGQQLERLWQRYPDLLIRTYAREEPLIDVASVLIWLLGSVTALGAAYYSAASDRERYRQRMDPEAHLRKQDEADQSEEADGHGDEAWELDARTAVAFIVSAGVFLTVFYFIKIQSFIPILFAVSATGTMTQLFIAPLLHACVPAVASRQVNVPGINETLPLSEVLGLALSASLAVVWFIFRRSCWYLQDIFGMSLCFIFLRTIQLPNLKVATILLSLAFCYDIFFVFISPLIFGSSVMEDVATGGPAAYTRPGYPGIDYCERYPEFPACVDPEPMPMLLTLPRIFNWVGGMSMLGLGDIILPGLLLSYALRYDYSPRSLGENYFHSVAIGYVVGLGMANMAVAVMQMGQPALMYLVPTCLGTLLLRAHWNGDFKRMWLGLGMEAISSGTDAFSCWPHLEFEVWSLDEFQHEQRFGTASLALPFTCGEYFLDLPVIQHRPPSVLDHLARMLRVPSRTEAQKAHVDEPVGALVGTLYVRFAVLHSGFQNRGVLTQRN</sequence>
<keyword evidence="6" id="KW-0967">Endosome</keyword>
<dbReference type="Pfam" id="PF04258">
    <property type="entry name" value="Peptidase_A22B"/>
    <property type="match status" value="1"/>
</dbReference>
<feature type="compositionally biased region" description="Basic and acidic residues" evidence="13">
    <location>
        <begin position="333"/>
        <end position="343"/>
    </location>
</feature>
<comment type="caution">
    <text evidence="16">The sequence shown here is derived from an EMBL/GenBank/DDBJ whole genome shotgun (WGS) entry which is preliminary data.</text>
</comment>
<feature type="transmembrane region" description="Helical" evidence="14">
    <location>
        <begin position="555"/>
        <end position="581"/>
    </location>
</feature>
<keyword evidence="17" id="KW-1185">Reference proteome</keyword>
<dbReference type="GO" id="GO:0033619">
    <property type="term" value="P:membrane protein proteolysis"/>
    <property type="evidence" value="ECO:0007669"/>
    <property type="project" value="TreeGrafter"/>
</dbReference>
<keyword evidence="8" id="KW-0378">Hydrolase</keyword>
<dbReference type="SMART" id="SM00730">
    <property type="entry name" value="PSN"/>
    <property type="match status" value="1"/>
</dbReference>
<dbReference type="AlphaFoldDB" id="A0A8K1C5J2"/>
<keyword evidence="12" id="KW-0966">Cell projection</keyword>
<gene>
    <name evidence="16" type="ORF">Poli38472_002901</name>
</gene>
<feature type="transmembrane region" description="Helical" evidence="14">
    <location>
        <begin position="303"/>
        <end position="322"/>
    </location>
</feature>
<dbReference type="Pfam" id="PF07162">
    <property type="entry name" value="B9-C2"/>
    <property type="match status" value="1"/>
</dbReference>
<comment type="similarity">
    <text evidence="3">Belongs to the peptidase A22B family.</text>
</comment>
<comment type="subcellular location">
    <subcellularLocation>
        <location evidence="1">Cytoplasm</location>
        <location evidence="1">Cytoskeleton</location>
        <location evidence="1">Cilium basal body</location>
    </subcellularLocation>
    <subcellularLocation>
        <location evidence="2">Endosome membrane</location>
        <topology evidence="2">Multi-pass membrane protein</topology>
    </subcellularLocation>
</comment>
<dbReference type="Gene3D" id="3.50.30.30">
    <property type="match status" value="1"/>
</dbReference>
<dbReference type="InterPro" id="IPR006639">
    <property type="entry name" value="Preselin/SPP"/>
</dbReference>
<dbReference type="InterPro" id="IPR046450">
    <property type="entry name" value="PA_dom_sf"/>
</dbReference>
<keyword evidence="7" id="KW-0970">Cilium biogenesis/degradation</keyword>
<feature type="transmembrane region" description="Helical" evidence="14">
    <location>
        <begin position="593"/>
        <end position="616"/>
    </location>
</feature>
<evidence type="ECO:0000256" key="10">
    <source>
        <dbReference type="ARBA" id="ARBA00023136"/>
    </source>
</evidence>
<dbReference type="OrthoDB" id="29661at2759"/>
<dbReference type="CDD" id="cd00538">
    <property type="entry name" value="PA"/>
    <property type="match status" value="1"/>
</dbReference>
<dbReference type="Pfam" id="PF02225">
    <property type="entry name" value="PA"/>
    <property type="match status" value="1"/>
</dbReference>
<proteinExistence type="inferred from homology"/>
<dbReference type="InterPro" id="IPR010796">
    <property type="entry name" value="C2_B9-type_dom"/>
</dbReference>
<name>A0A8K1C5J2_PYTOL</name>
<evidence type="ECO:0000259" key="15">
    <source>
        <dbReference type="Pfam" id="PF02225"/>
    </source>
</evidence>
<dbReference type="EMBL" id="SPLM01000144">
    <property type="protein sequence ID" value="TMW56976.1"/>
    <property type="molecule type" value="Genomic_DNA"/>
</dbReference>
<evidence type="ECO:0000256" key="6">
    <source>
        <dbReference type="ARBA" id="ARBA00022753"/>
    </source>
</evidence>
<keyword evidence="11" id="KW-0206">Cytoskeleton</keyword>
<feature type="transmembrane region" description="Helical" evidence="14">
    <location>
        <begin position="365"/>
        <end position="382"/>
    </location>
</feature>
<evidence type="ECO:0000256" key="1">
    <source>
        <dbReference type="ARBA" id="ARBA00004120"/>
    </source>
</evidence>